<proteinExistence type="predicted"/>
<dbReference type="Gene3D" id="3.40.50.1000">
    <property type="entry name" value="HAD superfamily/HAD-like"/>
    <property type="match status" value="1"/>
</dbReference>
<dbReference type="InterPro" id="IPR036412">
    <property type="entry name" value="HAD-like_sf"/>
</dbReference>
<dbReference type="SFLD" id="SFLDG01144">
    <property type="entry name" value="C2.B.4:_PGP_Like"/>
    <property type="match status" value="1"/>
</dbReference>
<sequence length="270" mass="30949">MDLSQIKMVVTDMDGTLLNSSHQASNRFFNLFRELQKRDIHFVAASGRQYKSILDKLDPIKDNITVIAENGGFAIQNNTQLVFTPLPNQRKKEIINLLEGVNNIYPVLCGLDNAYIKGDSPIFEKKLKEFYSNYELLDNLNDYPGEILKIAIYNFESSEKHIYPKVYHLEQDLQVKISGQHWIDISSKNANKGYALKKVMEHNNIQPHELLVFGDYNNDLEMLALADYSFAMENAHPNVLKAANYTTRSNDDFGVELILEKLVESQKLKS</sequence>
<dbReference type="GO" id="GO:0000287">
    <property type="term" value="F:magnesium ion binding"/>
    <property type="evidence" value="ECO:0007669"/>
    <property type="project" value="TreeGrafter"/>
</dbReference>
<dbReference type="InterPro" id="IPR023214">
    <property type="entry name" value="HAD_sf"/>
</dbReference>
<dbReference type="InterPro" id="IPR000150">
    <property type="entry name" value="Cof"/>
</dbReference>
<dbReference type="OrthoDB" id="9814970at2"/>
<reference evidence="1 2" key="1">
    <citation type="submission" date="2017-04" db="EMBL/GenBank/DDBJ databases">
        <authorList>
            <person name="Afonso C.L."/>
            <person name="Miller P.J."/>
            <person name="Scott M.A."/>
            <person name="Spackman E."/>
            <person name="Goraichik I."/>
            <person name="Dimitrov K.M."/>
            <person name="Suarez D.L."/>
            <person name="Swayne D.E."/>
        </authorList>
    </citation>
    <scope>NUCLEOTIDE SEQUENCE [LARGE SCALE GENOMIC DNA]</scope>
    <source>
        <strain evidence="1 2">DSM 21164</strain>
    </source>
</reference>
<dbReference type="PANTHER" id="PTHR10000">
    <property type="entry name" value="PHOSPHOSERINE PHOSPHATASE"/>
    <property type="match status" value="1"/>
</dbReference>
<dbReference type="EMBL" id="FWXO01000005">
    <property type="protein sequence ID" value="SMC80701.1"/>
    <property type="molecule type" value="Genomic_DNA"/>
</dbReference>
<dbReference type="GO" id="GO:0005829">
    <property type="term" value="C:cytosol"/>
    <property type="evidence" value="ECO:0007669"/>
    <property type="project" value="TreeGrafter"/>
</dbReference>
<dbReference type="Pfam" id="PF08282">
    <property type="entry name" value="Hydrolase_3"/>
    <property type="match status" value="1"/>
</dbReference>
<dbReference type="SFLD" id="SFLDG01140">
    <property type="entry name" value="C2.B:_Phosphomannomutase_and_P"/>
    <property type="match status" value="1"/>
</dbReference>
<dbReference type="CDD" id="cd07518">
    <property type="entry name" value="HAD_YbiV-Like"/>
    <property type="match status" value="1"/>
</dbReference>
<dbReference type="InterPro" id="IPR006379">
    <property type="entry name" value="HAD-SF_hydro_IIB"/>
</dbReference>
<dbReference type="RefSeq" id="WP_084062550.1">
    <property type="nucleotide sequence ID" value="NZ_FWXO01000005.1"/>
</dbReference>
<dbReference type="SFLD" id="SFLDS00003">
    <property type="entry name" value="Haloacid_Dehalogenase"/>
    <property type="match status" value="1"/>
</dbReference>
<accession>A0A1W2C6F2</accession>
<gene>
    <name evidence="1" type="ORF">SAMN05660703_2869</name>
</gene>
<dbReference type="Proteomes" id="UP000192360">
    <property type="component" value="Unassembled WGS sequence"/>
</dbReference>
<dbReference type="Gene3D" id="3.30.1240.10">
    <property type="match status" value="1"/>
</dbReference>
<dbReference type="STRING" id="504486.SAMN05660703_2869"/>
<dbReference type="AlphaFoldDB" id="A0A1W2C6F2"/>
<keyword evidence="2" id="KW-1185">Reference proteome</keyword>
<dbReference type="PANTHER" id="PTHR10000:SF53">
    <property type="entry name" value="5-AMINO-6-(5-PHOSPHO-D-RIBITYLAMINO)URACIL PHOSPHATASE YBJI-RELATED"/>
    <property type="match status" value="1"/>
</dbReference>
<dbReference type="GO" id="GO:0016791">
    <property type="term" value="F:phosphatase activity"/>
    <property type="evidence" value="ECO:0007669"/>
    <property type="project" value="TreeGrafter"/>
</dbReference>
<name>A0A1W2C6F2_9FLAO</name>
<dbReference type="NCBIfam" id="TIGR00099">
    <property type="entry name" value="Cof-subfamily"/>
    <property type="match status" value="1"/>
</dbReference>
<evidence type="ECO:0000313" key="1">
    <source>
        <dbReference type="EMBL" id="SMC80701.1"/>
    </source>
</evidence>
<dbReference type="NCBIfam" id="TIGR01484">
    <property type="entry name" value="HAD-SF-IIB"/>
    <property type="match status" value="1"/>
</dbReference>
<protein>
    <submittedName>
        <fullName evidence="1">Uncharacterized protein</fullName>
    </submittedName>
</protein>
<evidence type="ECO:0000313" key="2">
    <source>
        <dbReference type="Proteomes" id="UP000192360"/>
    </source>
</evidence>
<organism evidence="1 2">
    <name type="scientific">Cellulophaga tyrosinoxydans</name>
    <dbReference type="NCBI Taxonomy" id="504486"/>
    <lineage>
        <taxon>Bacteria</taxon>
        <taxon>Pseudomonadati</taxon>
        <taxon>Bacteroidota</taxon>
        <taxon>Flavobacteriia</taxon>
        <taxon>Flavobacteriales</taxon>
        <taxon>Flavobacteriaceae</taxon>
        <taxon>Cellulophaga</taxon>
    </lineage>
</organism>
<dbReference type="SUPFAM" id="SSF56784">
    <property type="entry name" value="HAD-like"/>
    <property type="match status" value="1"/>
</dbReference>